<dbReference type="SUPFAM" id="SSF53850">
    <property type="entry name" value="Periplasmic binding protein-like II"/>
    <property type="match status" value="1"/>
</dbReference>
<dbReference type="PROSITE" id="PS51318">
    <property type="entry name" value="TAT"/>
    <property type="match status" value="1"/>
</dbReference>
<dbReference type="Gene3D" id="3.40.190.10">
    <property type="entry name" value="Periplasmic binding protein-like II"/>
    <property type="match status" value="1"/>
</dbReference>
<keyword evidence="3" id="KW-0732">Signal</keyword>
<evidence type="ECO:0000256" key="3">
    <source>
        <dbReference type="ARBA" id="ARBA00022729"/>
    </source>
</evidence>
<evidence type="ECO:0000259" key="4">
    <source>
        <dbReference type="Pfam" id="PF00496"/>
    </source>
</evidence>
<dbReference type="Pfam" id="PF00496">
    <property type="entry name" value="SBP_bac_5"/>
    <property type="match status" value="1"/>
</dbReference>
<dbReference type="AlphaFoldDB" id="A0A212QY94"/>
<dbReference type="CDD" id="cd08502">
    <property type="entry name" value="PBP2_NikA_DppA_OppA_like_16"/>
    <property type="match status" value="1"/>
</dbReference>
<dbReference type="RefSeq" id="WP_088560691.1">
    <property type="nucleotide sequence ID" value="NZ_FYEH01000004.1"/>
</dbReference>
<dbReference type="InterPro" id="IPR000914">
    <property type="entry name" value="SBP_5_dom"/>
</dbReference>
<name>A0A212QY94_9PROT</name>
<dbReference type="PANTHER" id="PTHR30290:SF38">
    <property type="entry name" value="D,D-DIPEPTIDE-BINDING PERIPLASMIC PROTEIN DDPA-RELATED"/>
    <property type="match status" value="1"/>
</dbReference>
<proteinExistence type="inferred from homology"/>
<dbReference type="OrthoDB" id="7232729at2"/>
<sequence>MISRRLALQATGASLLGGALFGFRPAQARKRKVLRAAMLNELRSLDPVQSGSYATRNHAYMIYDTLFAMDADGHIQPQMVERYEVSEDGLVYRFTLREGLLFHDDRPVTAADAVASIRRWAARDTLGQMLLRAVRRMTVLDSVSFEIVLERRFGLVLHALGGPSTRVLFIMPERLAETPPDQAVAEQVGSGPFTFDAARWKPGTIAVYDRFAGYSPRPEAPSWEAGGKVVHLDRVECVFAADPQSAVNALLAGELDMIEQPPIDQLDVLKDDAETVLLEQNALGNQLFLRFNPLWPPFADPRLRQAAIACLNQEDFLKSAIGDPLYYESCPAMFVCDTPLATPEGGVSLLKSDFERCKRLLREVGYAGAPIVLLHPLDQPVLSQLAPVARQLLERGGFKVQMVPLGWQAYLDRRHSKAAPTAGGWSIFLGTANSVDALDPISTATLNATGETGYDGWFDDPRLEEMKRRFVEAPDLAAEQEQARAIQLYALQELGTHAYLGQYKLPMAIHQRLSGVLPGTAPHFWNIDKVA</sequence>
<protein>
    <submittedName>
        <fullName evidence="5">Peptide/nickel transport system substrate-binding protein</fullName>
    </submittedName>
</protein>
<evidence type="ECO:0000256" key="2">
    <source>
        <dbReference type="ARBA" id="ARBA00005695"/>
    </source>
</evidence>
<evidence type="ECO:0000256" key="1">
    <source>
        <dbReference type="ARBA" id="ARBA00004418"/>
    </source>
</evidence>
<dbReference type="GO" id="GO:0015833">
    <property type="term" value="P:peptide transport"/>
    <property type="evidence" value="ECO:0007669"/>
    <property type="project" value="TreeGrafter"/>
</dbReference>
<dbReference type="PANTHER" id="PTHR30290">
    <property type="entry name" value="PERIPLASMIC BINDING COMPONENT OF ABC TRANSPORTER"/>
    <property type="match status" value="1"/>
</dbReference>
<comment type="subcellular location">
    <subcellularLocation>
        <location evidence="1">Periplasm</location>
    </subcellularLocation>
</comment>
<dbReference type="GO" id="GO:1904680">
    <property type="term" value="F:peptide transmembrane transporter activity"/>
    <property type="evidence" value="ECO:0007669"/>
    <property type="project" value="TreeGrafter"/>
</dbReference>
<accession>A0A212QY94</accession>
<evidence type="ECO:0000313" key="6">
    <source>
        <dbReference type="Proteomes" id="UP000197065"/>
    </source>
</evidence>
<dbReference type="EMBL" id="FYEH01000004">
    <property type="protein sequence ID" value="SNB64546.1"/>
    <property type="molecule type" value="Genomic_DNA"/>
</dbReference>
<feature type="domain" description="Solute-binding protein family 5" evidence="4">
    <location>
        <begin position="75"/>
        <end position="419"/>
    </location>
</feature>
<dbReference type="InterPro" id="IPR039424">
    <property type="entry name" value="SBP_5"/>
</dbReference>
<dbReference type="Gene3D" id="3.10.105.10">
    <property type="entry name" value="Dipeptide-binding Protein, Domain 3"/>
    <property type="match status" value="1"/>
</dbReference>
<reference evidence="5 6" key="1">
    <citation type="submission" date="2017-06" db="EMBL/GenBank/DDBJ databases">
        <authorList>
            <person name="Kim H.J."/>
            <person name="Triplett B.A."/>
        </authorList>
    </citation>
    <scope>NUCLEOTIDE SEQUENCE [LARGE SCALE GENOMIC DNA]</scope>
    <source>
        <strain evidence="5 6">B29T1</strain>
    </source>
</reference>
<keyword evidence="6" id="KW-1185">Reference proteome</keyword>
<gene>
    <name evidence="5" type="ORF">SAMN07250955_104100</name>
</gene>
<comment type="similarity">
    <text evidence="2">Belongs to the bacterial solute-binding protein 5 family.</text>
</comment>
<dbReference type="InterPro" id="IPR006311">
    <property type="entry name" value="TAT_signal"/>
</dbReference>
<dbReference type="Proteomes" id="UP000197065">
    <property type="component" value="Unassembled WGS sequence"/>
</dbReference>
<evidence type="ECO:0000313" key="5">
    <source>
        <dbReference type="EMBL" id="SNB64546.1"/>
    </source>
</evidence>
<organism evidence="5 6">
    <name type="scientific">Arboricoccus pini</name>
    <dbReference type="NCBI Taxonomy" id="1963835"/>
    <lineage>
        <taxon>Bacteria</taxon>
        <taxon>Pseudomonadati</taxon>
        <taxon>Pseudomonadota</taxon>
        <taxon>Alphaproteobacteria</taxon>
        <taxon>Geminicoccales</taxon>
        <taxon>Geminicoccaceae</taxon>
        <taxon>Arboricoccus</taxon>
    </lineage>
</organism>